<dbReference type="PANTHER" id="PTHR47473:SF1">
    <property type="entry name" value="METHYLTRANSFERASE DOMAIN-CONTAINING PROTEIN"/>
    <property type="match status" value="1"/>
</dbReference>
<dbReference type="CDD" id="cd02440">
    <property type="entry name" value="AdoMet_MTases"/>
    <property type="match status" value="1"/>
</dbReference>
<protein>
    <submittedName>
        <fullName evidence="2">S-adenosylmethionine-diacylgycerolhomoserine-N-methyltransferase</fullName>
    </submittedName>
</protein>
<sequence length="230" mass="25436">MADQQQTAGNQAAAMDAMYRHQRHIYDLTRKYYLFGRDRMINGLAVPPGGSVLEIACGTGRNLKKIAARYPDARLYGLDISEEMLISARAGFAHRPDPPVFLAADACHFRAGCFGVEGFDRIVISYALSMIPQWRLAVAAALDALNDGGSLHVVDFGQQEGLPHWLKSGLHRWLGRFHVTPRARLHAVLQAEAATRTGCSFHFETIGRGYAWHGQIRRLQPSARLASVPS</sequence>
<name>A0ABV2IF76_9HYPH</name>
<reference evidence="2 3" key="1">
    <citation type="submission" date="2024-06" db="EMBL/GenBank/DDBJ databases">
        <title>Genomic Encyclopedia of Type Strains, Phase IV (KMG-IV): sequencing the most valuable type-strain genomes for metagenomic binning, comparative biology and taxonomic classification.</title>
        <authorList>
            <person name="Goeker M."/>
        </authorList>
    </citation>
    <scope>NUCLEOTIDE SEQUENCE [LARGE SCALE GENOMIC DNA]</scope>
    <source>
        <strain evidence="2 3">DSM 28102</strain>
    </source>
</reference>
<keyword evidence="3" id="KW-1185">Reference proteome</keyword>
<dbReference type="RefSeq" id="WP_354435415.1">
    <property type="nucleotide sequence ID" value="NZ_JBEPLY010000014.1"/>
</dbReference>
<organism evidence="2 3">
    <name type="scientific">Martelella mangrovi</name>
    <dbReference type="NCBI Taxonomy" id="1397477"/>
    <lineage>
        <taxon>Bacteria</taxon>
        <taxon>Pseudomonadati</taxon>
        <taxon>Pseudomonadota</taxon>
        <taxon>Alphaproteobacteria</taxon>
        <taxon>Hyphomicrobiales</taxon>
        <taxon>Aurantimonadaceae</taxon>
        <taxon>Martelella</taxon>
    </lineage>
</organism>
<dbReference type="InterPro" id="IPR041698">
    <property type="entry name" value="Methyltransf_25"/>
</dbReference>
<dbReference type="Proteomes" id="UP001549164">
    <property type="component" value="Unassembled WGS sequence"/>
</dbReference>
<dbReference type="EMBL" id="JBEPLY010000014">
    <property type="protein sequence ID" value="MET3601568.1"/>
    <property type="molecule type" value="Genomic_DNA"/>
</dbReference>
<dbReference type="PANTHER" id="PTHR47473">
    <property type="entry name" value="BTA1P"/>
    <property type="match status" value="1"/>
</dbReference>
<gene>
    <name evidence="2" type="ORF">ABID12_003528</name>
</gene>
<evidence type="ECO:0000313" key="2">
    <source>
        <dbReference type="EMBL" id="MET3601568.1"/>
    </source>
</evidence>
<comment type="caution">
    <text evidence="2">The sequence shown here is derived from an EMBL/GenBank/DDBJ whole genome shotgun (WGS) entry which is preliminary data.</text>
</comment>
<dbReference type="SUPFAM" id="SSF53335">
    <property type="entry name" value="S-adenosyl-L-methionine-dependent methyltransferases"/>
    <property type="match status" value="1"/>
</dbReference>
<dbReference type="InterPro" id="IPR029063">
    <property type="entry name" value="SAM-dependent_MTases_sf"/>
</dbReference>
<accession>A0ABV2IF76</accession>
<feature type="domain" description="Methyltransferase" evidence="1">
    <location>
        <begin position="52"/>
        <end position="149"/>
    </location>
</feature>
<evidence type="ECO:0000259" key="1">
    <source>
        <dbReference type="Pfam" id="PF13649"/>
    </source>
</evidence>
<evidence type="ECO:0000313" key="3">
    <source>
        <dbReference type="Proteomes" id="UP001549164"/>
    </source>
</evidence>
<dbReference type="Pfam" id="PF13649">
    <property type="entry name" value="Methyltransf_25"/>
    <property type="match status" value="1"/>
</dbReference>
<proteinExistence type="predicted"/>
<dbReference type="Gene3D" id="3.40.50.150">
    <property type="entry name" value="Vaccinia Virus protein VP39"/>
    <property type="match status" value="1"/>
</dbReference>